<protein>
    <submittedName>
        <fullName evidence="2">Uncharacterized protein</fullName>
    </submittedName>
</protein>
<dbReference type="EMBL" id="JARKIE010000084">
    <property type="protein sequence ID" value="KAJ7687877.1"/>
    <property type="molecule type" value="Genomic_DNA"/>
</dbReference>
<gene>
    <name evidence="2" type="ORF">B0H17DRAFT_1180729</name>
</gene>
<organism evidence="2 3">
    <name type="scientific">Mycena rosella</name>
    <name type="common">Pink bonnet</name>
    <name type="synonym">Agaricus rosellus</name>
    <dbReference type="NCBI Taxonomy" id="1033263"/>
    <lineage>
        <taxon>Eukaryota</taxon>
        <taxon>Fungi</taxon>
        <taxon>Dikarya</taxon>
        <taxon>Basidiomycota</taxon>
        <taxon>Agaricomycotina</taxon>
        <taxon>Agaricomycetes</taxon>
        <taxon>Agaricomycetidae</taxon>
        <taxon>Agaricales</taxon>
        <taxon>Marasmiineae</taxon>
        <taxon>Mycenaceae</taxon>
        <taxon>Mycena</taxon>
    </lineage>
</organism>
<sequence length="352" mass="38752">MYDHPPQRYPPSKKLPPNDIIISAGAPQNMRARSGTPRLAPPPSAIPGIRHRAHRIARTRGRGTYPYGQNARAARARKAQVRKHGNKEGTRRHGEESAPSASCISAPPPDSRATSGPAPRASPGRGAQLVQHRDYLRGSVSARVKKRSGGKRREEVRQRGLKHTARGTKQRAGRRGRGKGRRVVRSFNGSNAHDCRSPSKAPQPRAETMGIVSHPSPRLHGKKHWPEAPALARAPMQRRARSGRRAQSREGARNENENERRTLALVRRETRETARPGRGGLAGVWGENEESTEEESDGKQGEGVELRTELKREIDGTGRRDEWGGQIVEKMDGCDPCVWGGVGCGSREKRGK</sequence>
<evidence type="ECO:0000313" key="3">
    <source>
        <dbReference type="Proteomes" id="UP001221757"/>
    </source>
</evidence>
<keyword evidence="3" id="KW-1185">Reference proteome</keyword>
<feature type="compositionally biased region" description="Basic residues" evidence="1">
    <location>
        <begin position="49"/>
        <end position="61"/>
    </location>
</feature>
<feature type="compositionally biased region" description="Basic and acidic residues" evidence="1">
    <location>
        <begin position="297"/>
        <end position="324"/>
    </location>
</feature>
<feature type="compositionally biased region" description="Basic and acidic residues" evidence="1">
    <location>
        <begin position="247"/>
        <end position="275"/>
    </location>
</feature>
<feature type="compositionally biased region" description="Basic residues" evidence="1">
    <location>
        <begin position="236"/>
        <end position="246"/>
    </location>
</feature>
<evidence type="ECO:0000256" key="1">
    <source>
        <dbReference type="SAM" id="MobiDB-lite"/>
    </source>
</evidence>
<comment type="caution">
    <text evidence="2">The sequence shown here is derived from an EMBL/GenBank/DDBJ whole genome shotgun (WGS) entry which is preliminary data.</text>
</comment>
<name>A0AAD7DC66_MYCRO</name>
<feature type="compositionally biased region" description="Basic residues" evidence="1">
    <location>
        <begin position="74"/>
        <end position="85"/>
    </location>
</feature>
<dbReference type="Proteomes" id="UP001221757">
    <property type="component" value="Unassembled WGS sequence"/>
</dbReference>
<dbReference type="AlphaFoldDB" id="A0AAD7DC66"/>
<feature type="compositionally biased region" description="Basic residues" evidence="1">
    <location>
        <begin position="159"/>
        <end position="184"/>
    </location>
</feature>
<reference evidence="2" key="1">
    <citation type="submission" date="2023-03" db="EMBL/GenBank/DDBJ databases">
        <title>Massive genome expansion in bonnet fungi (Mycena s.s.) driven by repeated elements and novel gene families across ecological guilds.</title>
        <authorList>
            <consortium name="Lawrence Berkeley National Laboratory"/>
            <person name="Harder C.B."/>
            <person name="Miyauchi S."/>
            <person name="Viragh M."/>
            <person name="Kuo A."/>
            <person name="Thoen E."/>
            <person name="Andreopoulos B."/>
            <person name="Lu D."/>
            <person name="Skrede I."/>
            <person name="Drula E."/>
            <person name="Henrissat B."/>
            <person name="Morin E."/>
            <person name="Kohler A."/>
            <person name="Barry K."/>
            <person name="LaButti K."/>
            <person name="Morin E."/>
            <person name="Salamov A."/>
            <person name="Lipzen A."/>
            <person name="Mereny Z."/>
            <person name="Hegedus B."/>
            <person name="Baldrian P."/>
            <person name="Stursova M."/>
            <person name="Weitz H."/>
            <person name="Taylor A."/>
            <person name="Grigoriev I.V."/>
            <person name="Nagy L.G."/>
            <person name="Martin F."/>
            <person name="Kauserud H."/>
        </authorList>
    </citation>
    <scope>NUCLEOTIDE SEQUENCE</scope>
    <source>
        <strain evidence="2">CBHHK067</strain>
    </source>
</reference>
<feature type="compositionally biased region" description="Acidic residues" evidence="1">
    <location>
        <begin position="287"/>
        <end position="296"/>
    </location>
</feature>
<proteinExistence type="predicted"/>
<feature type="compositionally biased region" description="Basic and acidic residues" evidence="1">
    <location>
        <begin position="86"/>
        <end position="96"/>
    </location>
</feature>
<feature type="region of interest" description="Disordered" evidence="1">
    <location>
        <begin position="1"/>
        <end position="324"/>
    </location>
</feature>
<evidence type="ECO:0000313" key="2">
    <source>
        <dbReference type="EMBL" id="KAJ7687877.1"/>
    </source>
</evidence>
<accession>A0AAD7DC66</accession>